<keyword evidence="2" id="KW-1185">Reference proteome</keyword>
<evidence type="ECO:0000313" key="2">
    <source>
        <dbReference type="Proteomes" id="UP000502415"/>
    </source>
</evidence>
<sequence length="157" mass="17122">MKNTNVQAFLKAIADAEGGGYDFKYGAIKGKRNDPWRFSDYATHPGPGRDGVTTAAGMYQINKLTWQDHGEKGMGLTDFTPETQDLIAVSLLRRLGVIDKIKDGDIEAGMSQASKPWAALPAGRGQTGRYQTGRYNQPCVTFEHFETTYKAAGGSVK</sequence>
<reference evidence="1 2" key="1">
    <citation type="submission" date="2020-04" db="EMBL/GenBank/DDBJ databases">
        <title>Genome sequencing of novel species.</title>
        <authorList>
            <person name="Heo J."/>
            <person name="Kim S.-J."/>
            <person name="Kim J.-S."/>
            <person name="Hong S.-B."/>
            <person name="Kwon S.-W."/>
        </authorList>
    </citation>
    <scope>NUCLEOTIDE SEQUENCE [LARGE SCALE GENOMIC DNA]</scope>
    <source>
        <strain evidence="1 2">GN2-R2</strain>
    </source>
</reference>
<dbReference type="KEGG" id="mfy:HH212_24315"/>
<name>A0A7Z2W360_9BURK</name>
<dbReference type="Proteomes" id="UP000502415">
    <property type="component" value="Chromosome"/>
</dbReference>
<dbReference type="Gene3D" id="1.10.530.10">
    <property type="match status" value="1"/>
</dbReference>
<dbReference type="SUPFAM" id="SSF53955">
    <property type="entry name" value="Lysozyme-like"/>
    <property type="match status" value="1"/>
</dbReference>
<gene>
    <name evidence="1" type="ORF">HH212_24315</name>
</gene>
<accession>A0A7Z2W360</accession>
<protein>
    <submittedName>
        <fullName evidence="1">Glycoside hydrolase family 104 protein</fullName>
    </submittedName>
</protein>
<keyword evidence="1" id="KW-0378">Hydrolase</keyword>
<dbReference type="GO" id="GO:0016787">
    <property type="term" value="F:hydrolase activity"/>
    <property type="evidence" value="ECO:0007669"/>
    <property type="project" value="UniProtKB-KW"/>
</dbReference>
<organism evidence="1 2">
    <name type="scientific">Massilia forsythiae</name>
    <dbReference type="NCBI Taxonomy" id="2728020"/>
    <lineage>
        <taxon>Bacteria</taxon>
        <taxon>Pseudomonadati</taxon>
        <taxon>Pseudomonadota</taxon>
        <taxon>Betaproteobacteria</taxon>
        <taxon>Burkholderiales</taxon>
        <taxon>Oxalobacteraceae</taxon>
        <taxon>Telluria group</taxon>
        <taxon>Massilia</taxon>
    </lineage>
</organism>
<dbReference type="EMBL" id="CP051685">
    <property type="protein sequence ID" value="QJE03592.1"/>
    <property type="molecule type" value="Genomic_DNA"/>
</dbReference>
<evidence type="ECO:0000313" key="1">
    <source>
        <dbReference type="EMBL" id="QJE03592.1"/>
    </source>
</evidence>
<proteinExistence type="predicted"/>
<dbReference type="InterPro" id="IPR023346">
    <property type="entry name" value="Lysozyme-like_dom_sf"/>
</dbReference>
<dbReference type="AlphaFoldDB" id="A0A7Z2W360"/>